<accession>A0A9N8QSK3</accession>
<sequence length="260" mass="30820">MEIDIKLRNLRVKLRKNSKEIIDDVVERHVSRISLKNNLKNDICVFCASNDKLTKEHVLPKWTFENCTKKFFITDINGSEQTYNKTTVPVCANCNNNLLASIESYIISIFKETDLSKSYFTNEQLDNIIRWLEIIEYKFQLLEIRRKFIKSKSSQFIEYLRDIPVSIMRANIDYSPTKALTQIRTSQKRVTEKSKNGNENSLVIFKTKNENFYFFHQLNDYIFLELPKFGIALFYFYSRKFENTESAKNEAMEIINKIYS</sequence>
<evidence type="ECO:0008006" key="3">
    <source>
        <dbReference type="Google" id="ProtNLM"/>
    </source>
</evidence>
<comment type="caution">
    <text evidence="1">The sequence shown here is derived from an EMBL/GenBank/DDBJ whole genome shotgun (WGS) entry which is preliminary data.</text>
</comment>
<proteinExistence type="predicted"/>
<dbReference type="AlphaFoldDB" id="A0A9N8QSK3"/>
<name>A0A9N8QSK3_9FLAO</name>
<organism evidence="1 2">
    <name type="scientific">Chryseobacterium aquaeductus</name>
    <dbReference type="NCBI Taxonomy" id="2675056"/>
    <lineage>
        <taxon>Bacteria</taxon>
        <taxon>Pseudomonadati</taxon>
        <taxon>Bacteroidota</taxon>
        <taxon>Flavobacteriia</taxon>
        <taxon>Flavobacteriales</taxon>
        <taxon>Weeksellaceae</taxon>
        <taxon>Chryseobacterium group</taxon>
        <taxon>Chryseobacterium</taxon>
    </lineage>
</organism>
<gene>
    <name evidence="1" type="ORF">CHRY9390_01805</name>
</gene>
<dbReference type="RefSeq" id="WP_162088171.1">
    <property type="nucleotide sequence ID" value="NZ_CAJIMS010000001.1"/>
</dbReference>
<dbReference type="Proteomes" id="UP000662618">
    <property type="component" value="Unassembled WGS sequence"/>
</dbReference>
<dbReference type="EMBL" id="CAJIMS010000001">
    <property type="protein sequence ID" value="CAD7808323.1"/>
    <property type="molecule type" value="Genomic_DNA"/>
</dbReference>
<reference evidence="1" key="1">
    <citation type="submission" date="2020-12" db="EMBL/GenBank/DDBJ databases">
        <authorList>
            <person name="Rodrigo-Torres L."/>
            <person name="Arahal R. D."/>
            <person name="Lucena T."/>
        </authorList>
    </citation>
    <scope>NUCLEOTIDE SEQUENCE</scope>
    <source>
        <strain evidence="1">CECT 9390</strain>
    </source>
</reference>
<keyword evidence="2" id="KW-1185">Reference proteome</keyword>
<protein>
    <recommendedName>
        <fullName evidence="3">HNH endonuclease</fullName>
    </recommendedName>
</protein>
<evidence type="ECO:0000313" key="1">
    <source>
        <dbReference type="EMBL" id="CAD7808323.1"/>
    </source>
</evidence>
<evidence type="ECO:0000313" key="2">
    <source>
        <dbReference type="Proteomes" id="UP000662618"/>
    </source>
</evidence>